<name>A0A1I2R1K1_9EURY</name>
<dbReference type="InterPro" id="IPR029039">
    <property type="entry name" value="Flavoprotein-like_sf"/>
</dbReference>
<dbReference type="GO" id="GO:0005829">
    <property type="term" value="C:cytosol"/>
    <property type="evidence" value="ECO:0007669"/>
    <property type="project" value="TreeGrafter"/>
</dbReference>
<evidence type="ECO:0000313" key="4">
    <source>
        <dbReference type="EMBL" id="SFG33379.1"/>
    </source>
</evidence>
<dbReference type="PANTHER" id="PTHR30543">
    <property type="entry name" value="CHROMATE REDUCTASE"/>
    <property type="match status" value="1"/>
</dbReference>
<dbReference type="EMBL" id="FOOQ01000002">
    <property type="protein sequence ID" value="SFG33379.1"/>
    <property type="molecule type" value="Genomic_DNA"/>
</dbReference>
<evidence type="ECO:0000259" key="3">
    <source>
        <dbReference type="Pfam" id="PF03358"/>
    </source>
</evidence>
<organism evidence="4 5">
    <name type="scientific">Halopelagius inordinatus</name>
    <dbReference type="NCBI Taxonomy" id="553467"/>
    <lineage>
        <taxon>Archaea</taxon>
        <taxon>Methanobacteriati</taxon>
        <taxon>Methanobacteriota</taxon>
        <taxon>Stenosarchaea group</taxon>
        <taxon>Halobacteria</taxon>
        <taxon>Halobacteriales</taxon>
        <taxon>Haloferacaceae</taxon>
    </lineage>
</organism>
<comment type="similarity">
    <text evidence="2">Belongs to the SsuE family. Isf subfamily.</text>
</comment>
<dbReference type="SUPFAM" id="SSF52218">
    <property type="entry name" value="Flavoproteins"/>
    <property type="match status" value="1"/>
</dbReference>
<evidence type="ECO:0000313" key="5">
    <source>
        <dbReference type="Proteomes" id="UP000198876"/>
    </source>
</evidence>
<dbReference type="InterPro" id="IPR050712">
    <property type="entry name" value="NAD(P)H-dep_reductase"/>
</dbReference>
<evidence type="ECO:0000256" key="2">
    <source>
        <dbReference type="ARBA" id="ARBA00038292"/>
    </source>
</evidence>
<evidence type="ECO:0000256" key="1">
    <source>
        <dbReference type="ARBA" id="ARBA00001966"/>
    </source>
</evidence>
<accession>A0A1I2R1K1</accession>
<keyword evidence="5" id="KW-1185">Reference proteome</keyword>
<gene>
    <name evidence="4" type="ORF">SAMN04488063_1713</name>
</gene>
<dbReference type="PANTHER" id="PTHR30543:SF21">
    <property type="entry name" value="NAD(P)H-DEPENDENT FMN REDUCTASE LOT6"/>
    <property type="match status" value="1"/>
</dbReference>
<dbReference type="STRING" id="553467.SAMN04488063_1713"/>
<dbReference type="AlphaFoldDB" id="A0A1I2R1K1"/>
<dbReference type="Proteomes" id="UP000198876">
    <property type="component" value="Unassembled WGS sequence"/>
</dbReference>
<protein>
    <submittedName>
        <fullName evidence="4">NAD(P)H-dependent FMN reductase</fullName>
    </submittedName>
</protein>
<dbReference type="InterPro" id="IPR005025">
    <property type="entry name" value="FMN_Rdtase-like_dom"/>
</dbReference>
<feature type="domain" description="NADPH-dependent FMN reductase-like" evidence="3">
    <location>
        <begin position="5"/>
        <end position="144"/>
    </location>
</feature>
<comment type="cofactor">
    <cofactor evidence="1">
        <name>[4Fe-4S] cluster</name>
        <dbReference type="ChEBI" id="CHEBI:49883"/>
    </cofactor>
</comment>
<dbReference type="GO" id="GO:0016491">
    <property type="term" value="F:oxidoreductase activity"/>
    <property type="evidence" value="ECO:0007669"/>
    <property type="project" value="InterPro"/>
</dbReference>
<reference evidence="5" key="1">
    <citation type="submission" date="2016-10" db="EMBL/GenBank/DDBJ databases">
        <authorList>
            <person name="Varghese N."/>
            <person name="Submissions S."/>
        </authorList>
    </citation>
    <scope>NUCLEOTIDE SEQUENCE [LARGE SCALE GENOMIC DNA]</scope>
    <source>
        <strain evidence="5">CGMCC 1.7739</strain>
    </source>
</reference>
<dbReference type="GO" id="GO:0010181">
    <property type="term" value="F:FMN binding"/>
    <property type="evidence" value="ECO:0007669"/>
    <property type="project" value="TreeGrafter"/>
</dbReference>
<proteinExistence type="inferred from homology"/>
<dbReference type="Gene3D" id="3.40.50.360">
    <property type="match status" value="1"/>
</dbReference>
<dbReference type="Pfam" id="PF03358">
    <property type="entry name" value="FMN_red"/>
    <property type="match status" value="1"/>
</dbReference>
<sequence>MTDTHVVAVCGSLRDRSYTRLSLERVLDGVRDAGATGEMLDLREYDLPPMNADRDGQGDSADVVRRIREADAVVLGTPMYHGSYSGVLKNALDYCGFDEFDGKTVGLVAVAGGSFPVTALDHLRSVCRSLNAWVLPHQAAVPNASSQFDGRELENESIGERLAVLGRRTVGFASIEPDPATFESGENVGAEGK</sequence>
<dbReference type="OrthoDB" id="9059at2157"/>
<dbReference type="RefSeq" id="WP_092891229.1">
    <property type="nucleotide sequence ID" value="NZ_FOOQ01000002.1"/>
</dbReference>